<dbReference type="Proteomes" id="UP000540656">
    <property type="component" value="Unassembled WGS sequence"/>
</dbReference>
<name>A0A7Y9S096_9ACTN</name>
<organism evidence="1 2">
    <name type="scientific">Nocardioides daedukensis</name>
    <dbReference type="NCBI Taxonomy" id="634462"/>
    <lineage>
        <taxon>Bacteria</taxon>
        <taxon>Bacillati</taxon>
        <taxon>Actinomycetota</taxon>
        <taxon>Actinomycetes</taxon>
        <taxon>Propionibacteriales</taxon>
        <taxon>Nocardioidaceae</taxon>
        <taxon>Nocardioides</taxon>
    </lineage>
</organism>
<dbReference type="AlphaFoldDB" id="A0A7Y9S096"/>
<evidence type="ECO:0000313" key="2">
    <source>
        <dbReference type="Proteomes" id="UP000540656"/>
    </source>
</evidence>
<reference evidence="1 2" key="1">
    <citation type="submission" date="2020-07" db="EMBL/GenBank/DDBJ databases">
        <title>Sequencing the genomes of 1000 actinobacteria strains.</title>
        <authorList>
            <person name="Klenk H.-P."/>
        </authorList>
    </citation>
    <scope>NUCLEOTIDE SEQUENCE [LARGE SCALE GENOMIC DNA]</scope>
    <source>
        <strain evidence="1 2">DSM 23819</strain>
    </source>
</reference>
<proteinExistence type="predicted"/>
<dbReference type="RefSeq" id="WP_179501003.1">
    <property type="nucleotide sequence ID" value="NZ_JACCAA010000001.1"/>
</dbReference>
<sequence length="140" mass="15998">MVTDPDEESLAILDRGAAELWRNGLLVGHLTSALERGWGLARPLGTQTFVWFLVTLVDGGRYIIEDYPPYATLPDALIGRLEPEQSSDGDFEVRWLTGEARARAWTDYGIHESFGSYRFEGSHVQEWWWSRLLDRLKGRS</sequence>
<evidence type="ECO:0000313" key="1">
    <source>
        <dbReference type="EMBL" id="NYG57773.1"/>
    </source>
</evidence>
<comment type="caution">
    <text evidence="1">The sequence shown here is derived from an EMBL/GenBank/DDBJ whole genome shotgun (WGS) entry which is preliminary data.</text>
</comment>
<keyword evidence="2" id="KW-1185">Reference proteome</keyword>
<dbReference type="EMBL" id="JACCAA010000001">
    <property type="protein sequence ID" value="NYG57773.1"/>
    <property type="molecule type" value="Genomic_DNA"/>
</dbReference>
<gene>
    <name evidence="1" type="ORF">BJ980_000696</name>
</gene>
<accession>A0A7Y9S096</accession>
<protein>
    <submittedName>
        <fullName evidence="1">Uncharacterized protein</fullName>
    </submittedName>
</protein>